<dbReference type="GO" id="GO:0051117">
    <property type="term" value="F:ATPase binding"/>
    <property type="evidence" value="ECO:0007669"/>
    <property type="project" value="TreeGrafter"/>
</dbReference>
<keyword evidence="7 8" id="KW-0472">Membrane</keyword>
<name>X1LCW3_9ZZZZ</name>
<dbReference type="PANTHER" id="PTHR11629:SF63">
    <property type="entry name" value="V-TYPE PROTON ATPASE SUBUNIT A"/>
    <property type="match status" value="1"/>
</dbReference>
<evidence type="ECO:0000256" key="8">
    <source>
        <dbReference type="SAM" id="Phobius"/>
    </source>
</evidence>
<dbReference type="AlphaFoldDB" id="X1LCW3"/>
<protein>
    <recommendedName>
        <fullName evidence="10">V-type ATP synthase subunit I</fullName>
    </recommendedName>
</protein>
<feature type="transmembrane region" description="Helical" evidence="8">
    <location>
        <begin position="208"/>
        <end position="234"/>
    </location>
</feature>
<feature type="non-terminal residue" evidence="9">
    <location>
        <position position="1"/>
    </location>
</feature>
<gene>
    <name evidence="9" type="ORF">S06H3_13948</name>
</gene>
<comment type="subcellular location">
    <subcellularLocation>
        <location evidence="1">Membrane</location>
        <topology evidence="1">Multi-pass membrane protein</topology>
    </subcellularLocation>
</comment>
<organism evidence="9">
    <name type="scientific">marine sediment metagenome</name>
    <dbReference type="NCBI Taxonomy" id="412755"/>
    <lineage>
        <taxon>unclassified sequences</taxon>
        <taxon>metagenomes</taxon>
        <taxon>ecological metagenomes</taxon>
    </lineage>
</organism>
<sequence length="270" mass="29514">ESEGFKLFQRIFYISCGVALIVGLLTGTYLGDFHQFFGIESLALAKGVENLLGDSLSFIVFGIIIGLVHVNIAHVIALIKGIKAGNKAVILGKTGLFILQIAGIPWVIHFLGIDILLLNAQIYPILLYIMLLGILLIIVSFIMQQGAFLGSILWLFDVTGLLGDIMSYCRLAGVGLATYYLAMTFNMMSGLIAGMMPAGMMRLVLGTLIAIVVLLFGHVLNLLLSAICCFVHSLRLCFVEFLFKFYEGGGREYSPFRLRKRALVPVKGKA</sequence>
<dbReference type="GO" id="GO:0033179">
    <property type="term" value="C:proton-transporting V-type ATPase, V0 domain"/>
    <property type="evidence" value="ECO:0007669"/>
    <property type="project" value="InterPro"/>
</dbReference>
<evidence type="ECO:0000256" key="1">
    <source>
        <dbReference type="ARBA" id="ARBA00004141"/>
    </source>
</evidence>
<keyword evidence="4 8" id="KW-0812">Transmembrane</keyword>
<feature type="transmembrane region" description="Helical" evidence="8">
    <location>
        <begin position="90"/>
        <end position="113"/>
    </location>
</feature>
<keyword evidence="3" id="KW-0813">Transport</keyword>
<accession>X1LCW3</accession>
<dbReference type="GO" id="GO:0046961">
    <property type="term" value="F:proton-transporting ATPase activity, rotational mechanism"/>
    <property type="evidence" value="ECO:0007669"/>
    <property type="project" value="InterPro"/>
</dbReference>
<evidence type="ECO:0000256" key="6">
    <source>
        <dbReference type="ARBA" id="ARBA00023065"/>
    </source>
</evidence>
<evidence type="ECO:0008006" key="10">
    <source>
        <dbReference type="Google" id="ProtNLM"/>
    </source>
</evidence>
<evidence type="ECO:0000256" key="2">
    <source>
        <dbReference type="ARBA" id="ARBA00009904"/>
    </source>
</evidence>
<keyword evidence="6" id="KW-0406">Ion transport</keyword>
<evidence type="ECO:0000256" key="7">
    <source>
        <dbReference type="ARBA" id="ARBA00023136"/>
    </source>
</evidence>
<feature type="transmembrane region" description="Helical" evidence="8">
    <location>
        <begin position="168"/>
        <end position="188"/>
    </location>
</feature>
<evidence type="ECO:0000313" key="9">
    <source>
        <dbReference type="EMBL" id="GAI17127.1"/>
    </source>
</evidence>
<dbReference type="GO" id="GO:0007035">
    <property type="term" value="P:vacuolar acidification"/>
    <property type="evidence" value="ECO:0007669"/>
    <property type="project" value="TreeGrafter"/>
</dbReference>
<feature type="transmembrane region" description="Helical" evidence="8">
    <location>
        <begin position="56"/>
        <end position="78"/>
    </location>
</feature>
<comment type="caution">
    <text evidence="9">The sequence shown here is derived from an EMBL/GenBank/DDBJ whole genome shotgun (WGS) entry which is preliminary data.</text>
</comment>
<comment type="similarity">
    <text evidence="2">Belongs to the V-ATPase 116 kDa subunit family.</text>
</comment>
<keyword evidence="5 8" id="KW-1133">Transmembrane helix</keyword>
<dbReference type="InterPro" id="IPR002490">
    <property type="entry name" value="V-ATPase_116kDa_su"/>
</dbReference>
<dbReference type="Pfam" id="PF01496">
    <property type="entry name" value="V_ATPase_I"/>
    <property type="match status" value="1"/>
</dbReference>
<proteinExistence type="inferred from homology"/>
<evidence type="ECO:0000256" key="4">
    <source>
        <dbReference type="ARBA" id="ARBA00022692"/>
    </source>
</evidence>
<feature type="transmembrane region" description="Helical" evidence="8">
    <location>
        <begin position="12"/>
        <end position="31"/>
    </location>
</feature>
<evidence type="ECO:0000256" key="3">
    <source>
        <dbReference type="ARBA" id="ARBA00022448"/>
    </source>
</evidence>
<feature type="transmembrane region" description="Helical" evidence="8">
    <location>
        <begin position="125"/>
        <end position="156"/>
    </location>
</feature>
<reference evidence="9" key="1">
    <citation type="journal article" date="2014" name="Front. Microbiol.">
        <title>High frequency of phylogenetically diverse reductive dehalogenase-homologous genes in deep subseafloor sedimentary metagenomes.</title>
        <authorList>
            <person name="Kawai M."/>
            <person name="Futagami T."/>
            <person name="Toyoda A."/>
            <person name="Takaki Y."/>
            <person name="Nishi S."/>
            <person name="Hori S."/>
            <person name="Arai W."/>
            <person name="Tsubouchi T."/>
            <person name="Morono Y."/>
            <person name="Uchiyama I."/>
            <person name="Ito T."/>
            <person name="Fujiyama A."/>
            <person name="Inagaki F."/>
            <person name="Takami H."/>
        </authorList>
    </citation>
    <scope>NUCLEOTIDE SEQUENCE</scope>
    <source>
        <strain evidence="9">Expedition CK06-06</strain>
    </source>
</reference>
<evidence type="ECO:0000256" key="5">
    <source>
        <dbReference type="ARBA" id="ARBA00022989"/>
    </source>
</evidence>
<dbReference type="EMBL" id="BARV01006814">
    <property type="protein sequence ID" value="GAI17127.1"/>
    <property type="molecule type" value="Genomic_DNA"/>
</dbReference>
<dbReference type="GO" id="GO:0016471">
    <property type="term" value="C:vacuolar proton-transporting V-type ATPase complex"/>
    <property type="evidence" value="ECO:0007669"/>
    <property type="project" value="TreeGrafter"/>
</dbReference>
<dbReference type="PANTHER" id="PTHR11629">
    <property type="entry name" value="VACUOLAR PROTON ATPASES"/>
    <property type="match status" value="1"/>
</dbReference>